<evidence type="ECO:0000313" key="4">
    <source>
        <dbReference type="EMBL" id="MBW0478874.1"/>
    </source>
</evidence>
<dbReference type="AlphaFoldDB" id="A0A9Q3C5J4"/>
<dbReference type="Pfam" id="PF12738">
    <property type="entry name" value="PTCB-BRCT"/>
    <property type="match status" value="1"/>
</dbReference>
<feature type="compositionally biased region" description="Polar residues" evidence="2">
    <location>
        <begin position="818"/>
        <end position="846"/>
    </location>
</feature>
<dbReference type="EMBL" id="AVOT02005363">
    <property type="protein sequence ID" value="MBW0478874.1"/>
    <property type="molecule type" value="Genomic_DNA"/>
</dbReference>
<name>A0A9Q3C5J4_9BASI</name>
<dbReference type="InterPro" id="IPR059215">
    <property type="entry name" value="BRCT2_TopBP1-like"/>
</dbReference>
<protein>
    <recommendedName>
        <fullName evidence="3">BRCT domain-containing protein</fullName>
    </recommendedName>
</protein>
<dbReference type="Proteomes" id="UP000765509">
    <property type="component" value="Unassembled WGS sequence"/>
</dbReference>
<dbReference type="GO" id="GO:0033314">
    <property type="term" value="P:mitotic DNA replication checkpoint signaling"/>
    <property type="evidence" value="ECO:0007669"/>
    <property type="project" value="TreeGrafter"/>
</dbReference>
<dbReference type="Pfam" id="PF00533">
    <property type="entry name" value="BRCT"/>
    <property type="match status" value="2"/>
</dbReference>
<dbReference type="InterPro" id="IPR001357">
    <property type="entry name" value="BRCT_dom"/>
</dbReference>
<feature type="compositionally biased region" description="Polar residues" evidence="2">
    <location>
        <begin position="363"/>
        <end position="372"/>
    </location>
</feature>
<dbReference type="CDD" id="cd17731">
    <property type="entry name" value="BRCT_TopBP1_rpt2_like"/>
    <property type="match status" value="2"/>
</dbReference>
<feature type="region of interest" description="Disordered" evidence="2">
    <location>
        <begin position="333"/>
        <end position="421"/>
    </location>
</feature>
<feature type="domain" description="BRCT" evidence="3">
    <location>
        <begin position="624"/>
        <end position="703"/>
    </location>
</feature>
<feature type="compositionally biased region" description="Basic and acidic residues" evidence="2">
    <location>
        <begin position="875"/>
        <end position="894"/>
    </location>
</feature>
<dbReference type="GO" id="GO:0007095">
    <property type="term" value="P:mitotic G2 DNA damage checkpoint signaling"/>
    <property type="evidence" value="ECO:0007669"/>
    <property type="project" value="TreeGrafter"/>
</dbReference>
<organism evidence="4 5">
    <name type="scientific">Austropuccinia psidii MF-1</name>
    <dbReference type="NCBI Taxonomy" id="1389203"/>
    <lineage>
        <taxon>Eukaryota</taxon>
        <taxon>Fungi</taxon>
        <taxon>Dikarya</taxon>
        <taxon>Basidiomycota</taxon>
        <taxon>Pucciniomycotina</taxon>
        <taxon>Pucciniomycetes</taxon>
        <taxon>Pucciniales</taxon>
        <taxon>Sphaerophragmiaceae</taxon>
        <taxon>Austropuccinia</taxon>
    </lineage>
</organism>
<feature type="compositionally biased region" description="Polar residues" evidence="2">
    <location>
        <begin position="795"/>
        <end position="808"/>
    </location>
</feature>
<feature type="domain" description="BRCT" evidence="3">
    <location>
        <begin position="152"/>
        <end position="253"/>
    </location>
</feature>
<feature type="compositionally biased region" description="Polar residues" evidence="2">
    <location>
        <begin position="404"/>
        <end position="421"/>
    </location>
</feature>
<comment type="caution">
    <text evidence="4">The sequence shown here is derived from an EMBL/GenBank/DDBJ whole genome shotgun (WGS) entry which is preliminary data.</text>
</comment>
<dbReference type="Gene3D" id="3.40.50.10190">
    <property type="entry name" value="BRCT domain"/>
    <property type="match status" value="4"/>
</dbReference>
<dbReference type="PANTHER" id="PTHR13561:SF20">
    <property type="entry name" value="DNA TOPOISOMERASE 2-BINDING PROTEIN 1"/>
    <property type="match status" value="1"/>
</dbReference>
<dbReference type="PROSITE" id="PS50172">
    <property type="entry name" value="BRCT"/>
    <property type="match status" value="3"/>
</dbReference>
<dbReference type="InterPro" id="IPR036420">
    <property type="entry name" value="BRCT_dom_sf"/>
</dbReference>
<feature type="compositionally biased region" description="Basic and acidic residues" evidence="2">
    <location>
        <begin position="377"/>
        <end position="386"/>
    </location>
</feature>
<evidence type="ECO:0000259" key="3">
    <source>
        <dbReference type="PROSITE" id="PS50172"/>
    </source>
</evidence>
<reference evidence="4" key="1">
    <citation type="submission" date="2021-03" db="EMBL/GenBank/DDBJ databases">
        <title>Draft genome sequence of rust myrtle Austropuccinia psidii MF-1, a brazilian biotype.</title>
        <authorList>
            <person name="Quecine M.C."/>
            <person name="Pachon D.M.R."/>
            <person name="Bonatelli M.L."/>
            <person name="Correr F.H."/>
            <person name="Franceschini L.M."/>
            <person name="Leite T.F."/>
            <person name="Margarido G.R.A."/>
            <person name="Almeida C.A."/>
            <person name="Ferrarezi J.A."/>
            <person name="Labate C.A."/>
        </authorList>
    </citation>
    <scope>NUCLEOTIDE SEQUENCE</scope>
    <source>
        <strain evidence="4">MF-1</strain>
    </source>
</reference>
<feature type="domain" description="BRCT" evidence="3">
    <location>
        <begin position="59"/>
        <end position="130"/>
    </location>
</feature>
<dbReference type="OrthoDB" id="251770at2759"/>
<dbReference type="PANTHER" id="PTHR13561">
    <property type="entry name" value="DNA REPLICATION REGULATOR DPB11-RELATED"/>
    <property type="match status" value="1"/>
</dbReference>
<dbReference type="GO" id="GO:0006270">
    <property type="term" value="P:DNA replication initiation"/>
    <property type="evidence" value="ECO:0007669"/>
    <property type="project" value="TreeGrafter"/>
</dbReference>
<dbReference type="SMART" id="SM00292">
    <property type="entry name" value="BRCT"/>
    <property type="match status" value="4"/>
</dbReference>
<evidence type="ECO:0000256" key="2">
    <source>
        <dbReference type="SAM" id="MobiDB-lite"/>
    </source>
</evidence>
<proteinExistence type="predicted"/>
<evidence type="ECO:0000256" key="1">
    <source>
        <dbReference type="ARBA" id="ARBA00022737"/>
    </source>
</evidence>
<gene>
    <name evidence="4" type="ORF">O181_018589</name>
</gene>
<keyword evidence="1" id="KW-0677">Repeat</keyword>
<keyword evidence="5" id="KW-1185">Reference proteome</keyword>
<evidence type="ECO:0000313" key="5">
    <source>
        <dbReference type="Proteomes" id="UP000765509"/>
    </source>
</evidence>
<sequence>MGLGNKRGGTKVTGVKLKPVPAQAALKPDSVNSTKKLVPAAAEEEDEQYERMFAESIRKDKPPLIGYVVCFSGILDPVKSQAIAYAERLGAKVEKALTLDVTHLICEKPGSQKYNVALQHAIRIMLPLWLETLYSSFTEGEDIDLDDVTKRYTMKPFHSLKLAITGKASSSRTPFIQLAEDNGAAVSIDLDVNCSHLIVLSMVPVNEVDPAVFELEKVQAARKAPNSIKVVWQEWLEDCVEKGGCLPEGPYLVEEGVPRPGRLVFDDPSSAQNVDEERKRLIRACQGDEFETAVPRKSSKPGSQNAILASIILQQDLPTACIITDNAPQSFRHQTVQSHLPSDISHSDKGINPVDFPAHPNRASASALQTPTADLRSLLDRSKKPEPSSVVQKLRSLKSEKLRNNSPIPYQNHSQSNSQWPDSNIFHNLKISVAGCPPHHQRVITSTVKSLGAQLIDVHSQADYTIMPHINPPFVPSNCNPVAHHWVEHSLFASKVVDPDEHWGGRPVRLETMQDSAQFTFSMCGFTPIEDQIIQRALKALNLKFIEYPRRSEVTHFFLGPDEASVRVQKVKTWTEKKLVDFDWLVEMCRGQRILRSTQKIPSTVLKTPINSSTYYPVDDPSPENQLPLLGCVIYVTRKGALDPNSRSLTACRKLGARVVDKLTESVTHIVHVSDRSSDSLREFKLARAKNVLIVHPHWLTECQKNSFKVDELTFPPTYKPDRALSYYPTPDAVNTETELSIRSVPRVQDSPVIKKTQSPVADSENEIVSYQLSPCQTPPRHLPQDTRPALFPERNSSAHTSRLNSDGSHLLVETVSRPPTNFDQPSSSHAPTSPQSHVFASSSPSHRVGPGVDTQLGGFMEILQKRNPLNGSAKAKEKEGRRGRKRLLDDKARGTSVGTDSKSPRTNDVCLSAVVGDSLHRTFSDFSHPDSVTSPPGFLETGEESMNVTWEDPAAKREILKAINDPNDRAVRPIARCRPHYDRPIDCTSFQSHQNEQFKQNGQDTNEDANSDIEILAPVKRRKPRLMDVL</sequence>
<feature type="region of interest" description="Disordered" evidence="2">
    <location>
        <begin position="774"/>
        <end position="905"/>
    </location>
</feature>
<dbReference type="SUPFAM" id="SSF52113">
    <property type="entry name" value="BRCT domain"/>
    <property type="match status" value="5"/>
</dbReference>
<accession>A0A9Q3C5J4</accession>